<dbReference type="SUPFAM" id="SSF52087">
    <property type="entry name" value="CRAL/TRIO domain"/>
    <property type="match status" value="1"/>
</dbReference>
<evidence type="ECO:0000259" key="1">
    <source>
        <dbReference type="PROSITE" id="PS50191"/>
    </source>
</evidence>
<accession>E4YBW7</accession>
<dbReference type="InterPro" id="IPR036273">
    <property type="entry name" value="CRAL/TRIO_N_dom_sf"/>
</dbReference>
<dbReference type="Gene3D" id="1.10.8.20">
    <property type="entry name" value="N-terminal domain of phosphatidylinositol transfer protein sec14p"/>
    <property type="match status" value="1"/>
</dbReference>
<dbReference type="CDD" id="cd00170">
    <property type="entry name" value="SEC14"/>
    <property type="match status" value="1"/>
</dbReference>
<proteinExistence type="predicted"/>
<dbReference type="Pfam" id="PF00650">
    <property type="entry name" value="CRAL_TRIO"/>
    <property type="match status" value="1"/>
</dbReference>
<dbReference type="GO" id="GO:0016020">
    <property type="term" value="C:membrane"/>
    <property type="evidence" value="ECO:0007669"/>
    <property type="project" value="TreeGrafter"/>
</dbReference>
<feature type="domain" description="CRAL-TRIO" evidence="1">
    <location>
        <begin position="96"/>
        <end position="261"/>
    </location>
</feature>
<dbReference type="SUPFAM" id="SSF46938">
    <property type="entry name" value="CRAL/TRIO N-terminal domain"/>
    <property type="match status" value="1"/>
</dbReference>
<dbReference type="SMART" id="SM01100">
    <property type="entry name" value="CRAL_TRIO_N"/>
    <property type="match status" value="1"/>
</dbReference>
<organism evidence="2">
    <name type="scientific">Oikopleura dioica</name>
    <name type="common">Tunicate</name>
    <dbReference type="NCBI Taxonomy" id="34765"/>
    <lineage>
        <taxon>Eukaryota</taxon>
        <taxon>Metazoa</taxon>
        <taxon>Chordata</taxon>
        <taxon>Tunicata</taxon>
        <taxon>Appendicularia</taxon>
        <taxon>Copelata</taxon>
        <taxon>Oikopleuridae</taxon>
        <taxon>Oikopleura</taxon>
    </lineage>
</organism>
<dbReference type="AlphaFoldDB" id="E4YBW7"/>
<name>E4YBW7_OIKDI</name>
<dbReference type="PROSITE" id="PS50191">
    <property type="entry name" value="CRAL_TRIO"/>
    <property type="match status" value="1"/>
</dbReference>
<dbReference type="Proteomes" id="UP000011014">
    <property type="component" value="Unassembled WGS sequence"/>
</dbReference>
<dbReference type="InterPro" id="IPR001251">
    <property type="entry name" value="CRAL-TRIO_dom"/>
</dbReference>
<dbReference type="EMBL" id="FN654391">
    <property type="protein sequence ID" value="CBY33054.1"/>
    <property type="molecule type" value="Genomic_DNA"/>
</dbReference>
<sequence>MVFVTSLSEKDAKKALEELNENPETRDEKIEELKRLCFESSKIPEVCRERLDDAFLVRFLRSSKFDLDRALTRLENYFQLQIDWPENFGDFRFETIKPLLEDGMSQFIENKEDDGIATIAFRARKWDFEKFPISMVYRAATFVFEYCLLNESFQVNGCRAVGDMQGLTFSYMRHMEIRIVKMWARALDKCLPVRTKSMIIFNQPSFVIMIFKIFQMVMSKKMRERLMMFGKNEGSVRKTLLDLIGEDALPEDFGGKVSEKDARKFLEDIEEKAPQIVKSFSYLKRLHTGSEL</sequence>
<evidence type="ECO:0000313" key="2">
    <source>
        <dbReference type="EMBL" id="CBY33054.1"/>
    </source>
</evidence>
<dbReference type="PANTHER" id="PTHR10174:SF208">
    <property type="entry name" value="CRAL-TRIO DOMAIN-CONTAINING PROTEIN DDB_G0278031"/>
    <property type="match status" value="1"/>
</dbReference>
<dbReference type="InterPro" id="IPR036865">
    <property type="entry name" value="CRAL-TRIO_dom_sf"/>
</dbReference>
<reference evidence="2" key="1">
    <citation type="journal article" date="2010" name="Science">
        <title>Plasticity of animal genome architecture unmasked by rapid evolution of a pelagic tunicate.</title>
        <authorList>
            <person name="Denoeud F."/>
            <person name="Henriet S."/>
            <person name="Mungpakdee S."/>
            <person name="Aury J.M."/>
            <person name="Da Silva C."/>
            <person name="Brinkmann H."/>
            <person name="Mikhaleva J."/>
            <person name="Olsen L.C."/>
            <person name="Jubin C."/>
            <person name="Canestro C."/>
            <person name="Bouquet J.M."/>
            <person name="Danks G."/>
            <person name="Poulain J."/>
            <person name="Campsteijn C."/>
            <person name="Adamski M."/>
            <person name="Cross I."/>
            <person name="Yadetie F."/>
            <person name="Muffato M."/>
            <person name="Louis A."/>
            <person name="Butcher S."/>
            <person name="Tsagkogeorga G."/>
            <person name="Konrad A."/>
            <person name="Singh S."/>
            <person name="Jensen M.F."/>
            <person name="Cong E.H."/>
            <person name="Eikeseth-Otteraa H."/>
            <person name="Noel B."/>
            <person name="Anthouard V."/>
            <person name="Porcel B.M."/>
            <person name="Kachouri-Lafond R."/>
            <person name="Nishino A."/>
            <person name="Ugolini M."/>
            <person name="Chourrout P."/>
            <person name="Nishida H."/>
            <person name="Aasland R."/>
            <person name="Huzurbazar S."/>
            <person name="Westhof E."/>
            <person name="Delsuc F."/>
            <person name="Lehrach H."/>
            <person name="Reinhardt R."/>
            <person name="Weissenbach J."/>
            <person name="Roy S.W."/>
            <person name="Artiguenave F."/>
            <person name="Postlethwait J.H."/>
            <person name="Manak J.R."/>
            <person name="Thompson E.M."/>
            <person name="Jaillon O."/>
            <person name="Du Pasquier L."/>
            <person name="Boudinot P."/>
            <person name="Liberles D.A."/>
            <person name="Volff J.N."/>
            <person name="Philippe H."/>
            <person name="Lenhard B."/>
            <person name="Roest Crollius H."/>
            <person name="Wincker P."/>
            <person name="Chourrout D."/>
        </authorList>
    </citation>
    <scope>NUCLEOTIDE SEQUENCE [LARGE SCALE GENOMIC DNA]</scope>
</reference>
<dbReference type="Gene3D" id="1.20.5.1200">
    <property type="entry name" value="Alpha-tocopherol transfer"/>
    <property type="match status" value="1"/>
</dbReference>
<gene>
    <name evidence="2" type="ORF">GSOID_T00020924001</name>
</gene>
<dbReference type="PRINTS" id="PR00180">
    <property type="entry name" value="CRETINALDHBP"/>
</dbReference>
<protein>
    <recommendedName>
        <fullName evidence="1">CRAL-TRIO domain-containing protein</fullName>
    </recommendedName>
</protein>
<dbReference type="PANTHER" id="PTHR10174">
    <property type="entry name" value="ALPHA-TOCOPHEROL TRANSFER PROTEIN-RELATED"/>
    <property type="match status" value="1"/>
</dbReference>
<dbReference type="SMART" id="SM00516">
    <property type="entry name" value="SEC14"/>
    <property type="match status" value="1"/>
</dbReference>
<dbReference type="Pfam" id="PF03765">
    <property type="entry name" value="CRAL_TRIO_N"/>
    <property type="match status" value="1"/>
</dbReference>
<dbReference type="GO" id="GO:1902936">
    <property type="term" value="F:phosphatidylinositol bisphosphate binding"/>
    <property type="evidence" value="ECO:0007669"/>
    <property type="project" value="TreeGrafter"/>
</dbReference>
<dbReference type="Gene3D" id="3.40.525.10">
    <property type="entry name" value="CRAL-TRIO lipid binding domain"/>
    <property type="match status" value="1"/>
</dbReference>
<dbReference type="InterPro" id="IPR011074">
    <property type="entry name" value="CRAL/TRIO_N_dom"/>
</dbReference>